<keyword evidence="3" id="KW-1185">Reference proteome</keyword>
<dbReference type="Proteomes" id="UP000488936">
    <property type="component" value="Unassembled WGS sequence"/>
</dbReference>
<accession>A0A7K1GNX8</accession>
<name>A0A7K1GNX8_9FLAO</name>
<evidence type="ECO:0000256" key="1">
    <source>
        <dbReference type="SAM" id="MobiDB-lite"/>
    </source>
</evidence>
<dbReference type="AlphaFoldDB" id="A0A7K1GNX8"/>
<sequence>MNTLFGALPEGFFGYPRALLGKTSNLSKQTSRLPQGNITKQSKEYL</sequence>
<feature type="compositionally biased region" description="Polar residues" evidence="1">
    <location>
        <begin position="26"/>
        <end position="40"/>
    </location>
</feature>
<gene>
    <name evidence="2" type="ORF">GJV77_09245</name>
</gene>
<protein>
    <submittedName>
        <fullName evidence="2">Uncharacterized protein</fullName>
    </submittedName>
</protein>
<dbReference type="RefSeq" id="WP_155036083.1">
    <property type="nucleotide sequence ID" value="NZ_WMJY01000019.1"/>
</dbReference>
<proteinExistence type="predicted"/>
<comment type="caution">
    <text evidence="2">The sequence shown here is derived from an EMBL/GenBank/DDBJ whole genome shotgun (WGS) entry which is preliminary data.</text>
</comment>
<dbReference type="EMBL" id="WMJY01000019">
    <property type="protein sequence ID" value="MTH30093.1"/>
    <property type="molecule type" value="Genomic_DNA"/>
</dbReference>
<feature type="region of interest" description="Disordered" evidence="1">
    <location>
        <begin position="26"/>
        <end position="46"/>
    </location>
</feature>
<evidence type="ECO:0000313" key="2">
    <source>
        <dbReference type="EMBL" id="MTH30093.1"/>
    </source>
</evidence>
<evidence type="ECO:0000313" key="3">
    <source>
        <dbReference type="Proteomes" id="UP000488936"/>
    </source>
</evidence>
<reference evidence="2 3" key="1">
    <citation type="journal article" date="2006" name="Int. J. Syst. Evol. Microbiol.">
        <title>Myroides pelagicus sp. nov., isolated from seawater in Thailand.</title>
        <authorList>
            <person name="Yoon J."/>
            <person name="Maneerat S."/>
            <person name="Kawai F."/>
            <person name="Yokota A."/>
        </authorList>
    </citation>
    <scope>NUCLEOTIDE SEQUENCE [LARGE SCALE GENOMIC DNA]</scope>
    <source>
        <strain evidence="2 3">SM1T</strain>
    </source>
</reference>
<organism evidence="2 3">
    <name type="scientific">Myroides pelagicus</name>
    <dbReference type="NCBI Taxonomy" id="270914"/>
    <lineage>
        <taxon>Bacteria</taxon>
        <taxon>Pseudomonadati</taxon>
        <taxon>Bacteroidota</taxon>
        <taxon>Flavobacteriia</taxon>
        <taxon>Flavobacteriales</taxon>
        <taxon>Flavobacteriaceae</taxon>
        <taxon>Myroides</taxon>
    </lineage>
</organism>